<feature type="domain" description="Response regulatory" evidence="3">
    <location>
        <begin position="147"/>
        <end position="264"/>
    </location>
</feature>
<dbReference type="KEGG" id="mme:Marme_2512"/>
<evidence type="ECO:0000313" key="4">
    <source>
        <dbReference type="EMBL" id="ADZ91744.1"/>
    </source>
</evidence>
<dbReference type="SUPFAM" id="SSF52172">
    <property type="entry name" value="CheY-like"/>
    <property type="match status" value="2"/>
</dbReference>
<keyword evidence="1 2" id="KW-0597">Phosphoprotein</keyword>
<dbReference type="Gene3D" id="3.40.50.2300">
    <property type="match status" value="2"/>
</dbReference>
<name>F2JVV8_MARM1</name>
<dbReference type="PATRIC" id="fig|717774.3.peg.2597"/>
<evidence type="ECO:0000256" key="1">
    <source>
        <dbReference type="ARBA" id="ARBA00022553"/>
    </source>
</evidence>
<dbReference type="AlphaFoldDB" id="F2JVV8"/>
<protein>
    <submittedName>
        <fullName evidence="4">Response regulator receiver protein</fullName>
    </submittedName>
</protein>
<dbReference type="OrthoDB" id="9800897at2"/>
<dbReference type="eggNOG" id="COG0745">
    <property type="taxonomic scope" value="Bacteria"/>
</dbReference>
<reference evidence="4 5" key="1">
    <citation type="journal article" date="2012" name="Stand. Genomic Sci.">
        <title>Complete genome sequence of the melanogenic marine bacterium Marinomonas mediterranea type strain (MMB-1(T)).</title>
        <authorList>
            <person name="Lucas-Elio P."/>
            <person name="Goodwin L."/>
            <person name="Woyke T."/>
            <person name="Pitluck S."/>
            <person name="Nolan M."/>
            <person name="Kyrpides N.C."/>
            <person name="Detter J.C."/>
            <person name="Copeland A."/>
            <person name="Teshima H."/>
            <person name="Bruce D."/>
            <person name="Detter C."/>
            <person name="Tapia R."/>
            <person name="Han S."/>
            <person name="Land M.L."/>
            <person name="Ivanova N."/>
            <person name="Mikhailova N."/>
            <person name="Johnston A.W."/>
            <person name="Sanchez-Amat A."/>
        </authorList>
    </citation>
    <scope>NUCLEOTIDE SEQUENCE [LARGE SCALE GENOMIC DNA]</scope>
    <source>
        <strain evidence="5">ATCC 700492 / JCM 21426 / NBRC 103028 / MMB-1</strain>
    </source>
</reference>
<sequence>MKLIADAQELSIVLIEPSKAQQKIIVNALRESGVSDIDVADNVASASNTLAMHTPDLVISSMYLEDGTADDVINFIRTTPSTADVPFMLVSSERKRESLEYLRQNGLLAILPKPFSRDDLDTAIKATLDLNNEEEIELEFFDPRELKVLIADDSNMAQKHISRTLQSMGIMFIDRADDGRAALELLEENTYDLIITDYNMPEMNGVELANYVKTSSNHSHIPVLMVSSDADTPQLSNIAKGDVDALCDKTFTPTTIKTLLHNLLG</sequence>
<dbReference type="Pfam" id="PF00072">
    <property type="entry name" value="Response_reg"/>
    <property type="match status" value="2"/>
</dbReference>
<organism evidence="4 5">
    <name type="scientific">Marinomonas mediterranea (strain ATCC 700492 / JCM 21426 / NBRC 103028 / MMB-1)</name>
    <dbReference type="NCBI Taxonomy" id="717774"/>
    <lineage>
        <taxon>Bacteria</taxon>
        <taxon>Pseudomonadati</taxon>
        <taxon>Pseudomonadota</taxon>
        <taxon>Gammaproteobacteria</taxon>
        <taxon>Oceanospirillales</taxon>
        <taxon>Oceanospirillaceae</taxon>
        <taxon>Marinomonas</taxon>
    </lineage>
</organism>
<dbReference type="PANTHER" id="PTHR44591:SF3">
    <property type="entry name" value="RESPONSE REGULATORY DOMAIN-CONTAINING PROTEIN"/>
    <property type="match status" value="1"/>
</dbReference>
<gene>
    <name evidence="4" type="ordered locus">Marme_2512</name>
</gene>
<dbReference type="HOGENOM" id="CLU_1041351_0_0_6"/>
<dbReference type="PANTHER" id="PTHR44591">
    <property type="entry name" value="STRESS RESPONSE REGULATOR PROTEIN 1"/>
    <property type="match status" value="1"/>
</dbReference>
<dbReference type="InterPro" id="IPR011006">
    <property type="entry name" value="CheY-like_superfamily"/>
</dbReference>
<dbReference type="InterPro" id="IPR050595">
    <property type="entry name" value="Bact_response_regulator"/>
</dbReference>
<proteinExistence type="predicted"/>
<dbReference type="Proteomes" id="UP000001062">
    <property type="component" value="Chromosome"/>
</dbReference>
<dbReference type="SMART" id="SM00448">
    <property type="entry name" value="REC"/>
    <property type="match status" value="2"/>
</dbReference>
<dbReference type="STRING" id="717774.Marme_2512"/>
<dbReference type="GO" id="GO:0000160">
    <property type="term" value="P:phosphorelay signal transduction system"/>
    <property type="evidence" value="ECO:0007669"/>
    <property type="project" value="InterPro"/>
</dbReference>
<dbReference type="PROSITE" id="PS50110">
    <property type="entry name" value="RESPONSE_REGULATORY"/>
    <property type="match status" value="2"/>
</dbReference>
<evidence type="ECO:0000313" key="5">
    <source>
        <dbReference type="Proteomes" id="UP000001062"/>
    </source>
</evidence>
<dbReference type="eggNOG" id="COG3706">
    <property type="taxonomic scope" value="Bacteria"/>
</dbReference>
<comment type="caution">
    <text evidence="2">Lacks conserved residue(s) required for the propagation of feature annotation.</text>
</comment>
<dbReference type="InterPro" id="IPR001789">
    <property type="entry name" value="Sig_transdc_resp-reg_receiver"/>
</dbReference>
<dbReference type="RefSeq" id="WP_013661648.1">
    <property type="nucleotide sequence ID" value="NC_015276.1"/>
</dbReference>
<feature type="modified residue" description="4-aspartylphosphate" evidence="2">
    <location>
        <position position="197"/>
    </location>
</feature>
<accession>F2JVV8</accession>
<evidence type="ECO:0000256" key="2">
    <source>
        <dbReference type="PROSITE-ProRule" id="PRU00169"/>
    </source>
</evidence>
<feature type="domain" description="Response regulatory" evidence="3">
    <location>
        <begin position="11"/>
        <end position="128"/>
    </location>
</feature>
<keyword evidence="5" id="KW-1185">Reference proteome</keyword>
<evidence type="ECO:0000259" key="3">
    <source>
        <dbReference type="PROSITE" id="PS50110"/>
    </source>
</evidence>
<dbReference type="EMBL" id="CP002583">
    <property type="protein sequence ID" value="ADZ91744.1"/>
    <property type="molecule type" value="Genomic_DNA"/>
</dbReference>